<dbReference type="EMBL" id="JAVYJV010000007">
    <property type="protein sequence ID" value="KAK4367021.1"/>
    <property type="molecule type" value="Genomic_DNA"/>
</dbReference>
<proteinExistence type="predicted"/>
<keyword evidence="2" id="KW-1185">Reference proteome</keyword>
<accession>A0AAE1SC54</accession>
<name>A0AAE1SC54_9SOLA</name>
<sequence length="88" mass="9802">MSRCFSLATLTPVSYSSISLMAFAPSALAIWLQLAPDKQISAMVDESVKLAKMFSLQWLEDEPNVTLRCKIVSMGSSVRLRKMDQMSL</sequence>
<reference evidence="1" key="1">
    <citation type="submission" date="2023-12" db="EMBL/GenBank/DDBJ databases">
        <title>Genome assembly of Anisodus tanguticus.</title>
        <authorList>
            <person name="Wang Y.-J."/>
        </authorList>
    </citation>
    <scope>NUCLEOTIDE SEQUENCE</scope>
    <source>
        <strain evidence="1">KB-2021</strain>
        <tissue evidence="1">Leaf</tissue>
    </source>
</reference>
<comment type="caution">
    <text evidence="1">The sequence shown here is derived from an EMBL/GenBank/DDBJ whole genome shotgun (WGS) entry which is preliminary data.</text>
</comment>
<organism evidence="1 2">
    <name type="scientific">Anisodus tanguticus</name>
    <dbReference type="NCBI Taxonomy" id="243964"/>
    <lineage>
        <taxon>Eukaryota</taxon>
        <taxon>Viridiplantae</taxon>
        <taxon>Streptophyta</taxon>
        <taxon>Embryophyta</taxon>
        <taxon>Tracheophyta</taxon>
        <taxon>Spermatophyta</taxon>
        <taxon>Magnoliopsida</taxon>
        <taxon>eudicotyledons</taxon>
        <taxon>Gunneridae</taxon>
        <taxon>Pentapetalae</taxon>
        <taxon>asterids</taxon>
        <taxon>lamiids</taxon>
        <taxon>Solanales</taxon>
        <taxon>Solanaceae</taxon>
        <taxon>Solanoideae</taxon>
        <taxon>Hyoscyameae</taxon>
        <taxon>Anisodus</taxon>
    </lineage>
</organism>
<protein>
    <submittedName>
        <fullName evidence="1">Uncharacterized protein</fullName>
    </submittedName>
</protein>
<dbReference type="Proteomes" id="UP001291623">
    <property type="component" value="Unassembled WGS sequence"/>
</dbReference>
<evidence type="ECO:0000313" key="1">
    <source>
        <dbReference type="EMBL" id="KAK4367021.1"/>
    </source>
</evidence>
<evidence type="ECO:0000313" key="2">
    <source>
        <dbReference type="Proteomes" id="UP001291623"/>
    </source>
</evidence>
<gene>
    <name evidence="1" type="ORF">RND71_014901</name>
</gene>
<dbReference type="AlphaFoldDB" id="A0AAE1SC54"/>